<feature type="transmembrane region" description="Helical" evidence="13">
    <location>
        <begin position="113"/>
        <end position="133"/>
    </location>
</feature>
<geneLocation type="mitochondrion" evidence="14"/>
<organism evidence="14">
    <name type="scientific">Powellomyces hirtus</name>
    <dbReference type="NCBI Taxonomy" id="109895"/>
    <lineage>
        <taxon>Eukaryota</taxon>
        <taxon>Fungi</taxon>
        <taxon>Fungi incertae sedis</taxon>
        <taxon>Chytridiomycota</taxon>
        <taxon>Chytridiomycota incertae sedis</taxon>
        <taxon>Chytridiomycetes</taxon>
        <taxon>Spizellomycetales</taxon>
        <taxon>Powellomycetaceae</taxon>
        <taxon>Powellomyces</taxon>
    </lineage>
</organism>
<evidence type="ECO:0000256" key="11">
    <source>
        <dbReference type="ARBA" id="ARBA00023310"/>
    </source>
</evidence>
<evidence type="ECO:0000256" key="7">
    <source>
        <dbReference type="ARBA" id="ARBA00022781"/>
    </source>
</evidence>
<dbReference type="PRINTS" id="PR00123">
    <property type="entry name" value="ATPASEA"/>
</dbReference>
<dbReference type="GO" id="GO:0046933">
    <property type="term" value="F:proton-transporting ATP synthase activity, rotational mechanism"/>
    <property type="evidence" value="ECO:0007669"/>
    <property type="project" value="TreeGrafter"/>
</dbReference>
<evidence type="ECO:0000313" key="14">
    <source>
        <dbReference type="EMBL" id="QCQ69129.1"/>
    </source>
</evidence>
<feature type="transmembrane region" description="Helical" evidence="13">
    <location>
        <begin position="229"/>
        <end position="252"/>
    </location>
</feature>
<evidence type="ECO:0000256" key="2">
    <source>
        <dbReference type="ARBA" id="ARBA00006810"/>
    </source>
</evidence>
<evidence type="ECO:0000256" key="8">
    <source>
        <dbReference type="ARBA" id="ARBA00022989"/>
    </source>
</evidence>
<evidence type="ECO:0000256" key="5">
    <source>
        <dbReference type="ARBA" id="ARBA00022547"/>
    </source>
</evidence>
<feature type="transmembrane region" description="Helical" evidence="13">
    <location>
        <begin position="28"/>
        <end position="47"/>
    </location>
</feature>
<keyword evidence="7" id="KW-0375">Hydrogen ion transport</keyword>
<dbReference type="HAMAP" id="MF_01393">
    <property type="entry name" value="ATP_synth_a_bact"/>
    <property type="match status" value="1"/>
</dbReference>
<keyword evidence="10 13" id="KW-0472">Membrane</keyword>
<keyword evidence="9" id="KW-0406">Ion transport</keyword>
<dbReference type="Pfam" id="PF00119">
    <property type="entry name" value="ATP-synt_A"/>
    <property type="match status" value="1"/>
</dbReference>
<dbReference type="InterPro" id="IPR000568">
    <property type="entry name" value="ATP_synth_F0_asu"/>
</dbReference>
<dbReference type="PANTHER" id="PTHR11410:SF0">
    <property type="entry name" value="ATP SYNTHASE SUBUNIT A"/>
    <property type="match status" value="1"/>
</dbReference>
<keyword evidence="11" id="KW-0066">ATP synthesis</keyword>
<dbReference type="InterPro" id="IPR045083">
    <property type="entry name" value="ATP_synth_F0_asu_bact/mt"/>
</dbReference>
<evidence type="ECO:0000256" key="10">
    <source>
        <dbReference type="ARBA" id="ARBA00023136"/>
    </source>
</evidence>
<name>A0A4P8NP87_9FUNG</name>
<dbReference type="InterPro" id="IPR023011">
    <property type="entry name" value="ATP_synth_F0_asu_AS"/>
</dbReference>
<dbReference type="InterPro" id="IPR035908">
    <property type="entry name" value="F0_ATP_A_sf"/>
</dbReference>
<dbReference type="Gene3D" id="1.20.120.220">
    <property type="entry name" value="ATP synthase, F0 complex, subunit A"/>
    <property type="match status" value="1"/>
</dbReference>
<gene>
    <name evidence="14" type="primary">atp6</name>
</gene>
<protein>
    <recommendedName>
        <fullName evidence="3 12">ATP synthase subunit a</fullName>
    </recommendedName>
</protein>
<accession>A0A4P8NP87</accession>
<comment type="similarity">
    <text evidence="2">Belongs to the ATPase A chain family.</text>
</comment>
<evidence type="ECO:0000256" key="12">
    <source>
        <dbReference type="RuleBase" id="RU004450"/>
    </source>
</evidence>
<dbReference type="CDD" id="cd00310">
    <property type="entry name" value="ATP-synt_Fo_a_6"/>
    <property type="match status" value="1"/>
</dbReference>
<dbReference type="AlphaFoldDB" id="A0A4P8NP87"/>
<feature type="transmembrane region" description="Helical" evidence="13">
    <location>
        <begin position="171"/>
        <end position="196"/>
    </location>
</feature>
<evidence type="ECO:0000256" key="3">
    <source>
        <dbReference type="ARBA" id="ARBA00021312"/>
    </source>
</evidence>
<dbReference type="PANTHER" id="PTHR11410">
    <property type="entry name" value="ATP SYNTHASE SUBUNIT A"/>
    <property type="match status" value="1"/>
</dbReference>
<dbReference type="SUPFAM" id="SSF81336">
    <property type="entry name" value="F1F0 ATP synthase subunit A"/>
    <property type="match status" value="1"/>
</dbReference>
<feature type="transmembrane region" description="Helical" evidence="13">
    <location>
        <begin position="203"/>
        <end position="223"/>
    </location>
</feature>
<keyword evidence="6 13" id="KW-0812">Transmembrane</keyword>
<keyword evidence="4" id="KW-0813">Transport</keyword>
<dbReference type="GO" id="GO:0005743">
    <property type="term" value="C:mitochondrial inner membrane"/>
    <property type="evidence" value="ECO:0007669"/>
    <property type="project" value="UniProtKB-SubCell"/>
</dbReference>
<reference evidence="14" key="1">
    <citation type="journal article" date="2018" name="BMC Evol. Biol.">
        <title>The linear mitochondrial genome of the quarantine chytrid Synchytrium endobioticum; insights into the evolution and recent history of an obligate biotrophic plant pathogen.</title>
        <authorList>
            <person name="van de Vossenberg B.T.L.H."/>
            <person name="Brankovics B."/>
            <person name="Nguyen H.D.T."/>
            <person name="van Gent-Pelzer M.P.E."/>
            <person name="Smith D."/>
            <person name="Dadej K."/>
            <person name="Przetakiewicz J."/>
            <person name="Kreuze J.F."/>
            <person name="Boerma M."/>
            <person name="van Leeuwen G.C.M."/>
            <person name="Andre Levesque C."/>
            <person name="van der Lee T.A.J."/>
        </authorList>
    </citation>
    <scope>NUCLEOTIDE SEQUENCE</scope>
    <source>
        <strain evidence="14">CBS 809.83</strain>
    </source>
</reference>
<feature type="transmembrane region" description="Helical" evidence="13">
    <location>
        <begin position="80"/>
        <end position="101"/>
    </location>
</feature>
<comment type="subcellular location">
    <subcellularLocation>
        <location evidence="1 12">Mitochondrion inner membrane</location>
        <topology evidence="1 12">Multi-pass membrane protein</topology>
    </subcellularLocation>
</comment>
<feature type="transmembrane region" description="Helical" evidence="13">
    <location>
        <begin position="140"/>
        <end position="165"/>
    </location>
</feature>
<dbReference type="GO" id="GO:0045259">
    <property type="term" value="C:proton-transporting ATP synthase complex"/>
    <property type="evidence" value="ECO:0007669"/>
    <property type="project" value="UniProtKB-KW"/>
</dbReference>
<dbReference type="NCBIfam" id="TIGR01131">
    <property type="entry name" value="ATP_synt_6_or_A"/>
    <property type="match status" value="1"/>
</dbReference>
<dbReference type="EMBL" id="MK292693">
    <property type="protein sequence ID" value="QCQ69129.1"/>
    <property type="molecule type" value="Genomic_DNA"/>
</dbReference>
<keyword evidence="8 13" id="KW-1133">Transmembrane helix</keyword>
<proteinExistence type="inferred from homology"/>
<evidence type="ECO:0000256" key="9">
    <source>
        <dbReference type="ARBA" id="ARBA00023065"/>
    </source>
</evidence>
<evidence type="ECO:0000256" key="1">
    <source>
        <dbReference type="ARBA" id="ARBA00004448"/>
    </source>
</evidence>
<keyword evidence="14" id="KW-0496">Mitochondrion</keyword>
<dbReference type="PROSITE" id="PS00449">
    <property type="entry name" value="ATPASE_A"/>
    <property type="match status" value="1"/>
</dbReference>
<sequence>MSTFVYCSPMEQYEIYPLLSLGFTLNNVIFYFLIAGFISIVITYVGTTRGEIVSNWWGILSESLYRTILSMVENYIGIKYTMYLPLIYTVFHLILFSNLIGMVPYSSTPTVEIVMTLSLALTLLVAILLIGFLSHKLLLLAAFIPAGTPLGLVFLMIVLEILAYLTRTFSLGLRLAVNMITGHILAKVCVGFIWVAYLKGTSLLVLTLPLLLLTLFLGLELLIAYLQAYIFTFITCITIKDLAYNILWYVWLSAGRPAARTRPKSSL</sequence>
<keyword evidence="5" id="KW-0138">CF(0)</keyword>
<evidence type="ECO:0000256" key="13">
    <source>
        <dbReference type="SAM" id="Phobius"/>
    </source>
</evidence>
<evidence type="ECO:0000256" key="6">
    <source>
        <dbReference type="ARBA" id="ARBA00022692"/>
    </source>
</evidence>
<evidence type="ECO:0000256" key="4">
    <source>
        <dbReference type="ARBA" id="ARBA00022448"/>
    </source>
</evidence>